<dbReference type="AlphaFoldDB" id="N0CUQ7"/>
<dbReference type="HOGENOM" id="CLU_1703240_0_0_11"/>
<dbReference type="Proteomes" id="UP000013304">
    <property type="component" value="Chromosome"/>
</dbReference>
<dbReference type="PATRIC" id="fig|1303692.3.peg.3701"/>
<proteinExistence type="predicted"/>
<gene>
    <name evidence="2" type="ORF">SFUL_3686</name>
</gene>
<evidence type="ECO:0000256" key="1">
    <source>
        <dbReference type="SAM" id="MobiDB-lite"/>
    </source>
</evidence>
<evidence type="ECO:0000313" key="3">
    <source>
        <dbReference type="Proteomes" id="UP000013304"/>
    </source>
</evidence>
<protein>
    <submittedName>
        <fullName evidence="2">Uncharacterized protein</fullName>
    </submittedName>
</protein>
<sequence length="154" mass="16858">MTTPRPTPALMPPRATASASDRQLLAPATIPGGRSLRAMWEETVLHSNMPTNARFVGIALATHADAGGQIAQQPRLLGLQHETGLHVKQIRVALTVLRQRHFIRQTRPTDRYETADFYLTVPTAVMARHLRQSALTELALARAAAAAQNDQPTQ</sequence>
<dbReference type="KEGG" id="sfi:SFUL_3686"/>
<organism evidence="2 3">
    <name type="scientific">Streptomyces microflavus DSM 40593</name>
    <dbReference type="NCBI Taxonomy" id="1303692"/>
    <lineage>
        <taxon>Bacteria</taxon>
        <taxon>Bacillati</taxon>
        <taxon>Actinomycetota</taxon>
        <taxon>Actinomycetes</taxon>
        <taxon>Kitasatosporales</taxon>
        <taxon>Streptomycetaceae</taxon>
        <taxon>Streptomyces</taxon>
    </lineage>
</organism>
<dbReference type="RefSeq" id="WP_015609956.1">
    <property type="nucleotide sequence ID" value="NC_021177.1"/>
</dbReference>
<dbReference type="EMBL" id="CP005080">
    <property type="protein sequence ID" value="AGK78604.1"/>
    <property type="molecule type" value="Genomic_DNA"/>
</dbReference>
<feature type="region of interest" description="Disordered" evidence="1">
    <location>
        <begin position="1"/>
        <end position="21"/>
    </location>
</feature>
<reference evidence="2 3" key="1">
    <citation type="submission" date="2013-04" db="EMBL/GenBank/DDBJ databases">
        <title>Complete genome sequence of Streptomyces fulvissimus.</title>
        <authorList>
            <person name="Myronovskyi M."/>
            <person name="Tokovenko B."/>
            <person name="Manderscheid N."/>
            <person name="Petzke L."/>
            <person name="Luzhetskyy A."/>
        </authorList>
    </citation>
    <scope>NUCLEOTIDE SEQUENCE [LARGE SCALE GENOMIC DNA]</scope>
    <source>
        <strain evidence="2 3">DSM 40593</strain>
    </source>
</reference>
<dbReference type="eggNOG" id="ENOG5031Y8Q">
    <property type="taxonomic scope" value="Bacteria"/>
</dbReference>
<feature type="compositionally biased region" description="Pro residues" evidence="1">
    <location>
        <begin position="1"/>
        <end position="11"/>
    </location>
</feature>
<name>N0CUQ7_STRMI</name>
<accession>N0CUQ7</accession>
<evidence type="ECO:0000313" key="2">
    <source>
        <dbReference type="EMBL" id="AGK78604.1"/>
    </source>
</evidence>